<sequence length="363" mass="40134">MPNKNKQTKKGAKSSTKTKVKKVGTGKGASTSMKLKRLRALGLKDLRRETDIMSAIIRDLAKRKGVSVDMTKSILIKKHDTGSRLTRAIRVSKKDLSDMKKAKELFDRTYRMVWDAMDEFVRTSFMRDIVLSLIPGDMDKATYDVVENGMRVLSAIRMPTRMSGFNFNDGFEIGGFSTMQHPTSPGTGMWLTDLTGHSSAHNHLDAARVTAVIDALKEFINYDPKTDTYSPKAGVTLQTVISKMIVRAGTFTFRYFTHAATAANQTTVASVTQTERETQAKVREFMKDQVESFGASRATVAGLTAAAEKPGALLPSDPGKVKPTFKLDLTRIARPDLLDTDQLSPRRTTSPVKFSEIQDALAQ</sequence>
<evidence type="ECO:0000313" key="3">
    <source>
        <dbReference type="Proteomes" id="UP000255334"/>
    </source>
</evidence>
<organism evidence="2 3">
    <name type="scientific">Dyella psychrodurans</name>
    <dbReference type="NCBI Taxonomy" id="1927960"/>
    <lineage>
        <taxon>Bacteria</taxon>
        <taxon>Pseudomonadati</taxon>
        <taxon>Pseudomonadota</taxon>
        <taxon>Gammaproteobacteria</taxon>
        <taxon>Lysobacterales</taxon>
        <taxon>Rhodanobacteraceae</taxon>
        <taxon>Dyella</taxon>
    </lineage>
</organism>
<proteinExistence type="predicted"/>
<feature type="region of interest" description="Disordered" evidence="1">
    <location>
        <begin position="1"/>
        <end position="29"/>
    </location>
</feature>
<accession>A0A370XCH6</accession>
<dbReference type="Proteomes" id="UP000255334">
    <property type="component" value="Unassembled WGS sequence"/>
</dbReference>
<comment type="caution">
    <text evidence="2">The sequence shown here is derived from an EMBL/GenBank/DDBJ whole genome shotgun (WGS) entry which is preliminary data.</text>
</comment>
<protein>
    <submittedName>
        <fullName evidence="2">Uncharacterized protein</fullName>
    </submittedName>
</protein>
<keyword evidence="3" id="KW-1185">Reference proteome</keyword>
<reference evidence="2 3" key="1">
    <citation type="submission" date="2018-07" db="EMBL/GenBank/DDBJ databases">
        <title>Dyella monticola sp. nov. and Dyella psychrodurans sp. nov. isolated from monsoon evergreen broad-leaved forest soil of Dinghu Mountain, China.</title>
        <authorList>
            <person name="Gao Z."/>
            <person name="Qiu L."/>
        </authorList>
    </citation>
    <scope>NUCLEOTIDE SEQUENCE [LARGE SCALE GENOMIC DNA]</scope>
    <source>
        <strain evidence="2 3">4MSK11</strain>
    </source>
</reference>
<feature type="compositionally biased region" description="Basic residues" evidence="1">
    <location>
        <begin position="1"/>
        <end position="24"/>
    </location>
</feature>
<evidence type="ECO:0000313" key="2">
    <source>
        <dbReference type="EMBL" id="RDS86108.1"/>
    </source>
</evidence>
<feature type="region of interest" description="Disordered" evidence="1">
    <location>
        <begin position="340"/>
        <end position="363"/>
    </location>
</feature>
<name>A0A370XCH6_9GAMM</name>
<gene>
    <name evidence="2" type="ORF">DWU99_02225</name>
</gene>
<evidence type="ECO:0000256" key="1">
    <source>
        <dbReference type="SAM" id="MobiDB-lite"/>
    </source>
</evidence>
<dbReference type="EMBL" id="QRBF01000001">
    <property type="protein sequence ID" value="RDS86108.1"/>
    <property type="molecule type" value="Genomic_DNA"/>
</dbReference>
<feature type="compositionally biased region" description="Polar residues" evidence="1">
    <location>
        <begin position="341"/>
        <end position="352"/>
    </location>
</feature>
<dbReference type="AlphaFoldDB" id="A0A370XCH6"/>
<dbReference type="RefSeq" id="WP_115476359.1">
    <property type="nucleotide sequence ID" value="NZ_QRBF01000001.1"/>
</dbReference>